<feature type="domain" description="HTH cro/C1-type" evidence="4">
    <location>
        <begin position="43"/>
        <end position="97"/>
    </location>
</feature>
<dbReference type="InterPro" id="IPR010982">
    <property type="entry name" value="Lambda_DNA-bd_dom_sf"/>
</dbReference>
<dbReference type="SMART" id="SM00530">
    <property type="entry name" value="HTH_XRE"/>
    <property type="match status" value="1"/>
</dbReference>
<evidence type="ECO:0000313" key="6">
    <source>
        <dbReference type="Proteomes" id="UP000671995"/>
    </source>
</evidence>
<dbReference type="InterPro" id="IPR001387">
    <property type="entry name" value="Cro/C1-type_HTH"/>
</dbReference>
<dbReference type="PROSITE" id="PS50943">
    <property type="entry name" value="HTH_CROC1"/>
    <property type="match status" value="1"/>
</dbReference>
<evidence type="ECO:0000313" key="5">
    <source>
        <dbReference type="EMBL" id="QTQ11028.1"/>
    </source>
</evidence>
<dbReference type="AlphaFoldDB" id="A0A975EY85"/>
<dbReference type="Gene3D" id="1.10.260.40">
    <property type="entry name" value="lambda repressor-like DNA-binding domains"/>
    <property type="match status" value="1"/>
</dbReference>
<reference evidence="5" key="1">
    <citation type="submission" date="2020-05" db="EMBL/GenBank/DDBJ databases">
        <authorList>
            <person name="Zeng H."/>
            <person name="Chan Y.K."/>
            <person name="Watt R.M."/>
        </authorList>
    </citation>
    <scope>NUCLEOTIDE SEQUENCE</scope>
    <source>
        <strain evidence="5">ATCC 700773</strain>
    </source>
</reference>
<reference evidence="5" key="2">
    <citation type="journal article" date="2021" name="Microbiol. Resour. Announc.">
        <title>Complete Genome Sequences of Three Human Oral Treponema parvum Isolates.</title>
        <authorList>
            <person name="Zeng H."/>
            <person name="Watt R.M."/>
        </authorList>
    </citation>
    <scope>NUCLEOTIDE SEQUENCE</scope>
    <source>
        <strain evidence="5">ATCC 700773</strain>
    </source>
</reference>
<dbReference type="InterPro" id="IPR052359">
    <property type="entry name" value="HTH-type_reg/antitoxin"/>
</dbReference>
<dbReference type="SUPFAM" id="SSF47413">
    <property type="entry name" value="lambda repressor-like DNA-binding domains"/>
    <property type="match status" value="1"/>
</dbReference>
<dbReference type="RefSeq" id="WP_210117823.1">
    <property type="nucleotide sequence ID" value="NZ_CP054257.1"/>
</dbReference>
<sequence>MSEFFENLMTGLNEAVAIERGKLKGRKTVYEIQPVKKYDNAEIKQIRISVGMTQVLFANYMGVSSKTVEAWEKGTNSPTGTACRLISMLENKTFETLPFVKKTATV</sequence>
<keyword evidence="3" id="KW-0804">Transcription</keyword>
<name>A0A975EY85_9SPIR</name>
<accession>A0A975EY85</accession>
<keyword evidence="2" id="KW-0238">DNA-binding</keyword>
<dbReference type="Proteomes" id="UP000671995">
    <property type="component" value="Chromosome"/>
</dbReference>
<protein>
    <submittedName>
        <fullName evidence="5">Helix-turn-helix domain-containing protein</fullName>
    </submittedName>
</protein>
<keyword evidence="1" id="KW-0805">Transcription regulation</keyword>
<dbReference type="PANTHER" id="PTHR36511:SF3">
    <property type="entry name" value="ANTITOXIN HIGA-2"/>
    <property type="match status" value="1"/>
</dbReference>
<dbReference type="PANTHER" id="PTHR36511">
    <property type="entry name" value="MERR FAMILY BACTERIAL REGULATORY PROTEIN"/>
    <property type="match status" value="1"/>
</dbReference>
<dbReference type="GO" id="GO:0003677">
    <property type="term" value="F:DNA binding"/>
    <property type="evidence" value="ECO:0007669"/>
    <property type="project" value="UniProtKB-KW"/>
</dbReference>
<organism evidence="5 6">
    <name type="scientific">Treponema parvum</name>
    <dbReference type="NCBI Taxonomy" id="138851"/>
    <lineage>
        <taxon>Bacteria</taxon>
        <taxon>Pseudomonadati</taxon>
        <taxon>Spirochaetota</taxon>
        <taxon>Spirochaetia</taxon>
        <taxon>Spirochaetales</taxon>
        <taxon>Treponemataceae</taxon>
        <taxon>Treponema</taxon>
    </lineage>
</organism>
<dbReference type="EMBL" id="CP054257">
    <property type="protein sequence ID" value="QTQ11028.1"/>
    <property type="molecule type" value="Genomic_DNA"/>
</dbReference>
<dbReference type="Pfam" id="PF01381">
    <property type="entry name" value="HTH_3"/>
    <property type="match status" value="1"/>
</dbReference>
<dbReference type="CDD" id="cd00093">
    <property type="entry name" value="HTH_XRE"/>
    <property type="match status" value="1"/>
</dbReference>
<evidence type="ECO:0000256" key="2">
    <source>
        <dbReference type="ARBA" id="ARBA00023125"/>
    </source>
</evidence>
<evidence type="ECO:0000256" key="3">
    <source>
        <dbReference type="ARBA" id="ARBA00023163"/>
    </source>
</evidence>
<evidence type="ECO:0000256" key="1">
    <source>
        <dbReference type="ARBA" id="ARBA00023015"/>
    </source>
</evidence>
<proteinExistence type="predicted"/>
<evidence type="ECO:0000259" key="4">
    <source>
        <dbReference type="PROSITE" id="PS50943"/>
    </source>
</evidence>
<gene>
    <name evidence="5" type="ORF">HRI96_01770</name>
</gene>